<dbReference type="InterPro" id="IPR044878">
    <property type="entry name" value="UbiA_sf"/>
</dbReference>
<feature type="transmembrane region" description="Helical" evidence="1">
    <location>
        <begin position="220"/>
        <end position="241"/>
    </location>
</feature>
<proteinExistence type="predicted"/>
<name>X1RTC6_9ZZZZ</name>
<dbReference type="Gene3D" id="1.10.357.140">
    <property type="entry name" value="UbiA prenyltransferase"/>
    <property type="match status" value="1"/>
</dbReference>
<keyword evidence="1" id="KW-0812">Transmembrane</keyword>
<keyword evidence="1" id="KW-1133">Transmembrane helix</keyword>
<sequence>MKGKIKAHLWTSGRWFALPFFGCSALIGSILAGGSLSELNTWLGFVAVALFMACGHSQNTYIDWAVGLDRGEEKSVEKGYTGGCGLISGGILTPREVIFNFTGWFILGLIPAIILCLRVGPYILIPLALGAAVPYFYTRGKFSWYHETALAAGVVLAAVAGMFAVNPHPEWQQGIVVVLPIAIILSYLGLALDEYPDAHANLKKGTRSLAYRVWESRFDLSTYILAWFSIVYAFQVFLIAIGLLAPLTMISLFVFPFVIAQLVFLKPHADALRNNPSDGTALAGFTNSARAVVAIAMVYPVLILVGQIVGD</sequence>
<evidence type="ECO:0000313" key="2">
    <source>
        <dbReference type="EMBL" id="GAI70216.1"/>
    </source>
</evidence>
<gene>
    <name evidence="2" type="ORF">S12H4_03117</name>
</gene>
<organism evidence="2">
    <name type="scientific">marine sediment metagenome</name>
    <dbReference type="NCBI Taxonomy" id="412755"/>
    <lineage>
        <taxon>unclassified sequences</taxon>
        <taxon>metagenomes</taxon>
        <taxon>ecological metagenomes</taxon>
    </lineage>
</organism>
<reference evidence="2" key="1">
    <citation type="journal article" date="2014" name="Front. Microbiol.">
        <title>High frequency of phylogenetically diverse reductive dehalogenase-homologous genes in deep subseafloor sedimentary metagenomes.</title>
        <authorList>
            <person name="Kawai M."/>
            <person name="Futagami T."/>
            <person name="Toyoda A."/>
            <person name="Takaki Y."/>
            <person name="Nishi S."/>
            <person name="Hori S."/>
            <person name="Arai W."/>
            <person name="Tsubouchi T."/>
            <person name="Morono Y."/>
            <person name="Uchiyama I."/>
            <person name="Ito T."/>
            <person name="Fujiyama A."/>
            <person name="Inagaki F."/>
            <person name="Takami H."/>
        </authorList>
    </citation>
    <scope>NUCLEOTIDE SEQUENCE</scope>
    <source>
        <strain evidence="2">Expedition CK06-06</strain>
    </source>
</reference>
<dbReference type="AlphaFoldDB" id="X1RTC6"/>
<accession>X1RTC6</accession>
<feature type="transmembrane region" description="Helical" evidence="1">
    <location>
        <begin position="247"/>
        <end position="265"/>
    </location>
</feature>
<feature type="transmembrane region" description="Helical" evidence="1">
    <location>
        <begin position="171"/>
        <end position="192"/>
    </location>
</feature>
<feature type="transmembrane region" description="Helical" evidence="1">
    <location>
        <begin position="120"/>
        <end position="137"/>
    </location>
</feature>
<keyword evidence="1" id="KW-0472">Membrane</keyword>
<protein>
    <recommendedName>
        <fullName evidence="3">UbiA prenyltransferase</fullName>
    </recommendedName>
</protein>
<dbReference type="EMBL" id="BARW01000843">
    <property type="protein sequence ID" value="GAI70216.1"/>
    <property type="molecule type" value="Genomic_DNA"/>
</dbReference>
<comment type="caution">
    <text evidence="2">The sequence shown here is derived from an EMBL/GenBank/DDBJ whole genome shotgun (WGS) entry which is preliminary data.</text>
</comment>
<feature type="transmembrane region" description="Helical" evidence="1">
    <location>
        <begin position="144"/>
        <end position="165"/>
    </location>
</feature>
<feature type="transmembrane region" description="Helical" evidence="1">
    <location>
        <begin position="97"/>
        <end position="114"/>
    </location>
</feature>
<evidence type="ECO:0000256" key="1">
    <source>
        <dbReference type="SAM" id="Phobius"/>
    </source>
</evidence>
<evidence type="ECO:0008006" key="3">
    <source>
        <dbReference type="Google" id="ProtNLM"/>
    </source>
</evidence>
<feature type="transmembrane region" description="Helical" evidence="1">
    <location>
        <begin position="291"/>
        <end position="310"/>
    </location>
</feature>